<feature type="region of interest" description="Disordered" evidence="8">
    <location>
        <begin position="86"/>
        <end position="105"/>
    </location>
</feature>
<evidence type="ECO:0000256" key="4">
    <source>
        <dbReference type="ARBA" id="ARBA00022989"/>
    </source>
</evidence>
<accession>A0A9W8GZX3</accession>
<feature type="region of interest" description="Disordered" evidence="8">
    <location>
        <begin position="301"/>
        <end position="336"/>
    </location>
</feature>
<dbReference type="EMBL" id="JANBUH010000281">
    <property type="protein sequence ID" value="KAJ2752448.1"/>
    <property type="molecule type" value="Genomic_DNA"/>
</dbReference>
<evidence type="ECO:0000256" key="1">
    <source>
        <dbReference type="ARBA" id="ARBA00004173"/>
    </source>
</evidence>
<evidence type="ECO:0000313" key="10">
    <source>
        <dbReference type="EMBL" id="KAJ2752448.1"/>
    </source>
</evidence>
<evidence type="ECO:0000256" key="2">
    <source>
        <dbReference type="ARBA" id="ARBA00004370"/>
    </source>
</evidence>
<dbReference type="PANTHER" id="PTHR14360">
    <property type="entry name" value="PROTEIN FMP32, MITOCHONDRIAL"/>
    <property type="match status" value="1"/>
</dbReference>
<keyword evidence="5" id="KW-0175">Coiled coil</keyword>
<dbReference type="Proteomes" id="UP001140011">
    <property type="component" value="Unassembled WGS sequence"/>
</dbReference>
<feature type="compositionally biased region" description="Polar residues" evidence="8">
    <location>
        <begin position="384"/>
        <end position="405"/>
    </location>
</feature>
<dbReference type="Pfam" id="PF07798">
    <property type="entry name" value="CCDC90-like"/>
    <property type="match status" value="1"/>
</dbReference>
<keyword evidence="11" id="KW-1185">Reference proteome</keyword>
<keyword evidence="6" id="KW-0496">Mitochondrion</keyword>
<dbReference type="Gene3D" id="1.20.5.340">
    <property type="match status" value="1"/>
</dbReference>
<comment type="caution">
    <text evidence="10">The sequence shown here is derived from an EMBL/GenBank/DDBJ whole genome shotgun (WGS) entry which is preliminary data.</text>
</comment>
<feature type="region of interest" description="Disordered" evidence="8">
    <location>
        <begin position="374"/>
        <end position="423"/>
    </location>
</feature>
<evidence type="ECO:0000256" key="9">
    <source>
        <dbReference type="SAM" id="Phobius"/>
    </source>
</evidence>
<evidence type="ECO:0000313" key="11">
    <source>
        <dbReference type="Proteomes" id="UP001140011"/>
    </source>
</evidence>
<feature type="region of interest" description="Disordered" evidence="8">
    <location>
        <begin position="50"/>
        <end position="70"/>
    </location>
</feature>
<reference evidence="10" key="1">
    <citation type="submission" date="2022-07" db="EMBL/GenBank/DDBJ databases">
        <title>Phylogenomic reconstructions and comparative analyses of Kickxellomycotina fungi.</title>
        <authorList>
            <person name="Reynolds N.K."/>
            <person name="Stajich J.E."/>
            <person name="Barry K."/>
            <person name="Grigoriev I.V."/>
            <person name="Crous P."/>
            <person name="Smith M.E."/>
        </authorList>
    </citation>
    <scope>NUCLEOTIDE SEQUENCE</scope>
    <source>
        <strain evidence="10">BCRC 34297</strain>
    </source>
</reference>
<evidence type="ECO:0000256" key="5">
    <source>
        <dbReference type="ARBA" id="ARBA00023054"/>
    </source>
</evidence>
<keyword evidence="7 9" id="KW-0472">Membrane</keyword>
<feature type="transmembrane region" description="Helical" evidence="9">
    <location>
        <begin position="274"/>
        <end position="292"/>
    </location>
</feature>
<dbReference type="AlphaFoldDB" id="A0A9W8GZX3"/>
<comment type="subcellular location">
    <subcellularLocation>
        <location evidence="2">Membrane</location>
    </subcellularLocation>
    <subcellularLocation>
        <location evidence="1">Mitochondrion</location>
    </subcellularLocation>
</comment>
<evidence type="ECO:0000256" key="6">
    <source>
        <dbReference type="ARBA" id="ARBA00023128"/>
    </source>
</evidence>
<dbReference type="GO" id="GO:0016020">
    <property type="term" value="C:membrane"/>
    <property type="evidence" value="ECO:0007669"/>
    <property type="project" value="UniProtKB-SubCell"/>
</dbReference>
<keyword evidence="3 9" id="KW-0812">Transmembrane</keyword>
<keyword evidence="4 9" id="KW-1133">Transmembrane helix</keyword>
<proteinExistence type="predicted"/>
<feature type="compositionally biased region" description="Low complexity" evidence="8">
    <location>
        <begin position="412"/>
        <end position="423"/>
    </location>
</feature>
<feature type="compositionally biased region" description="Polar residues" evidence="8">
    <location>
        <begin position="323"/>
        <end position="336"/>
    </location>
</feature>
<sequence length="423" mass="47716">MRTLFLIQLRRGATSIVKRRFHTTRLQFQDEWPTAENIILQRVNSPGIHPSFSHLKTDKEEPKAEPLDNGSISSVSGIINSVRETRAASQRSPWHKDEPLANDLVDDDGEPEVPYFLFDTHEMVDRLLSSGFTRGQATAIMTVVKRRVHENMAQVQAQMLTKSDLENDAYLFRAALQELRMEMQMTRKNDQSLLESQAAGISREIESLFQRTNDQIANLRSDIEIEMNNHKHDTSLEMKGMDMELHELATKYQMLMGEMKTDIEAIKLGSIRRGLITVVLTALFLSAIFWGPRVVKRAKSRKEQEADDDESAEVVVAPVPDSGRSSDSGSELASIPNTGTAYRDYSHLNIRYHPTAAGASGFDDWFDSAYYSQPQDKDDRSASLMESDSQVDSTFWNNNKASTDSRIPVLLSPPSNSDNNQDS</sequence>
<dbReference type="OrthoDB" id="1552at2759"/>
<gene>
    <name evidence="10" type="ORF">GGI19_003827</name>
</gene>
<feature type="compositionally biased region" description="Basic and acidic residues" evidence="8">
    <location>
        <begin position="55"/>
        <end position="66"/>
    </location>
</feature>
<evidence type="ECO:0000256" key="3">
    <source>
        <dbReference type="ARBA" id="ARBA00022692"/>
    </source>
</evidence>
<dbReference type="PANTHER" id="PTHR14360:SF12">
    <property type="entry name" value="MOZ PROTEIN REPRESENTS A CHROMATIN-ASSOCIATED ACETYLTRANSFERASE"/>
    <property type="match status" value="1"/>
</dbReference>
<name>A0A9W8GZX3_9FUNG</name>
<protein>
    <submittedName>
        <fullName evidence="10">Uncharacterized protein</fullName>
    </submittedName>
</protein>
<dbReference type="GO" id="GO:0005739">
    <property type="term" value="C:mitochondrion"/>
    <property type="evidence" value="ECO:0007669"/>
    <property type="project" value="UniProtKB-SubCell"/>
</dbReference>
<dbReference type="InterPro" id="IPR024461">
    <property type="entry name" value="CCDC90-like"/>
</dbReference>
<evidence type="ECO:0000256" key="7">
    <source>
        <dbReference type="ARBA" id="ARBA00023136"/>
    </source>
</evidence>
<organism evidence="10 11">
    <name type="scientific">Coemansia pectinata</name>
    <dbReference type="NCBI Taxonomy" id="1052879"/>
    <lineage>
        <taxon>Eukaryota</taxon>
        <taxon>Fungi</taxon>
        <taxon>Fungi incertae sedis</taxon>
        <taxon>Zoopagomycota</taxon>
        <taxon>Kickxellomycotina</taxon>
        <taxon>Kickxellomycetes</taxon>
        <taxon>Kickxellales</taxon>
        <taxon>Kickxellaceae</taxon>
        <taxon>Coemansia</taxon>
    </lineage>
</organism>
<evidence type="ECO:0000256" key="8">
    <source>
        <dbReference type="SAM" id="MobiDB-lite"/>
    </source>
</evidence>